<dbReference type="EMBL" id="GBXM01032813">
    <property type="protein sequence ID" value="JAH75764.1"/>
    <property type="molecule type" value="Transcribed_RNA"/>
</dbReference>
<proteinExistence type="predicted"/>
<organism evidence="2">
    <name type="scientific">Anguilla anguilla</name>
    <name type="common">European freshwater eel</name>
    <name type="synonym">Muraena anguilla</name>
    <dbReference type="NCBI Taxonomy" id="7936"/>
    <lineage>
        <taxon>Eukaryota</taxon>
        <taxon>Metazoa</taxon>
        <taxon>Chordata</taxon>
        <taxon>Craniata</taxon>
        <taxon>Vertebrata</taxon>
        <taxon>Euteleostomi</taxon>
        <taxon>Actinopterygii</taxon>
        <taxon>Neopterygii</taxon>
        <taxon>Teleostei</taxon>
        <taxon>Anguilliformes</taxon>
        <taxon>Anguillidae</taxon>
        <taxon>Anguilla</taxon>
    </lineage>
</organism>
<evidence type="ECO:0000313" key="2">
    <source>
        <dbReference type="EMBL" id="JAH75764.1"/>
    </source>
</evidence>
<name>A0A0E9VCE9_ANGAN</name>
<reference evidence="2" key="2">
    <citation type="journal article" date="2015" name="Fish Shellfish Immunol.">
        <title>Early steps in the European eel (Anguilla anguilla)-Vibrio vulnificus interaction in the gills: Role of the RtxA13 toxin.</title>
        <authorList>
            <person name="Callol A."/>
            <person name="Pajuelo D."/>
            <person name="Ebbesson L."/>
            <person name="Teles M."/>
            <person name="MacKenzie S."/>
            <person name="Amaro C."/>
        </authorList>
    </citation>
    <scope>NUCLEOTIDE SEQUENCE</scope>
</reference>
<accession>A0A0E9VCE9</accession>
<reference evidence="2" key="1">
    <citation type="submission" date="2014-11" db="EMBL/GenBank/DDBJ databases">
        <authorList>
            <person name="Amaro Gonzalez C."/>
        </authorList>
    </citation>
    <scope>NUCLEOTIDE SEQUENCE</scope>
</reference>
<sequence length="76" mass="8147">MPFLKVHFPTTMLNSGQVKVKTNLRLGQNKPYSSSIPRYFCCGHYPNTQCFPSSSSQSSSSPSSSSSSSSGDPALP</sequence>
<protein>
    <submittedName>
        <fullName evidence="2">Uncharacterized protein</fullName>
    </submittedName>
</protein>
<evidence type="ECO:0000256" key="1">
    <source>
        <dbReference type="SAM" id="MobiDB-lite"/>
    </source>
</evidence>
<feature type="region of interest" description="Disordered" evidence="1">
    <location>
        <begin position="51"/>
        <end position="76"/>
    </location>
</feature>
<dbReference type="AlphaFoldDB" id="A0A0E9VCE9"/>
<feature type="compositionally biased region" description="Low complexity" evidence="1">
    <location>
        <begin position="52"/>
        <end position="70"/>
    </location>
</feature>